<sequence>MTTPAGQPASTERVCFELRVRPELLDEYVARHRSVPPAMLREIAASGRRNYTIFLRPDGLLVGYFETDDLAASEDYLARSPVATAWERDSARFFADLEGRPDQGLTKLRQVFQLEEQLESEGVHDD</sequence>
<dbReference type="Gene3D" id="3.30.70.100">
    <property type="match status" value="1"/>
</dbReference>
<protein>
    <submittedName>
        <fullName evidence="1">L-rhamnose mutarotase</fullName>
    </submittedName>
</protein>
<name>A0ABQ6HWL9_9MICO</name>
<reference evidence="2" key="1">
    <citation type="journal article" date="2019" name="Int. J. Syst. Evol. Microbiol.">
        <title>The Global Catalogue of Microorganisms (GCM) 10K type strain sequencing project: providing services to taxonomists for standard genome sequencing and annotation.</title>
        <authorList>
            <consortium name="The Broad Institute Genomics Platform"/>
            <consortium name="The Broad Institute Genome Sequencing Center for Infectious Disease"/>
            <person name="Wu L."/>
            <person name="Ma J."/>
        </authorList>
    </citation>
    <scope>NUCLEOTIDE SEQUENCE [LARGE SCALE GENOMIC DNA]</scope>
    <source>
        <strain evidence="2">NBRC 106348</strain>
    </source>
</reference>
<gene>
    <name evidence="1" type="primary">rhaM</name>
    <name evidence="1" type="ORF">GCM10025864_06300</name>
</gene>
<dbReference type="InterPro" id="IPR011008">
    <property type="entry name" value="Dimeric_a/b-barrel"/>
</dbReference>
<dbReference type="InterPro" id="IPR008000">
    <property type="entry name" value="Rham/fucose_mutarotase"/>
</dbReference>
<dbReference type="Pfam" id="PF05336">
    <property type="entry name" value="rhaM"/>
    <property type="match status" value="1"/>
</dbReference>
<organism evidence="1 2">
    <name type="scientific">Luteimicrobium album</name>
    <dbReference type="NCBI Taxonomy" id="1054550"/>
    <lineage>
        <taxon>Bacteria</taxon>
        <taxon>Bacillati</taxon>
        <taxon>Actinomycetota</taxon>
        <taxon>Actinomycetes</taxon>
        <taxon>Micrococcales</taxon>
        <taxon>Luteimicrobium</taxon>
    </lineage>
</organism>
<keyword evidence="2" id="KW-1185">Reference proteome</keyword>
<dbReference type="RefSeq" id="WP_284292014.1">
    <property type="nucleotide sequence ID" value="NZ_BSUK01000001.1"/>
</dbReference>
<accession>A0ABQ6HWL9</accession>
<proteinExistence type="predicted"/>
<dbReference type="Proteomes" id="UP001157091">
    <property type="component" value="Unassembled WGS sequence"/>
</dbReference>
<evidence type="ECO:0000313" key="1">
    <source>
        <dbReference type="EMBL" id="GMA22871.1"/>
    </source>
</evidence>
<dbReference type="PANTHER" id="PTHR34389:SF2">
    <property type="entry name" value="L-RHAMNOSE MUTAROTASE"/>
    <property type="match status" value="1"/>
</dbReference>
<evidence type="ECO:0000313" key="2">
    <source>
        <dbReference type="Proteomes" id="UP001157091"/>
    </source>
</evidence>
<comment type="caution">
    <text evidence="1">The sequence shown here is derived from an EMBL/GenBank/DDBJ whole genome shotgun (WGS) entry which is preliminary data.</text>
</comment>
<dbReference type="SUPFAM" id="SSF54909">
    <property type="entry name" value="Dimeric alpha+beta barrel"/>
    <property type="match status" value="1"/>
</dbReference>
<dbReference type="EMBL" id="BSUK01000001">
    <property type="protein sequence ID" value="GMA22871.1"/>
    <property type="molecule type" value="Genomic_DNA"/>
</dbReference>
<dbReference type="PANTHER" id="PTHR34389">
    <property type="entry name" value="L-RHAMNOSE MUTAROTASE"/>
    <property type="match status" value="1"/>
</dbReference>